<feature type="region of interest" description="Disordered" evidence="1">
    <location>
        <begin position="72"/>
        <end position="149"/>
    </location>
</feature>
<evidence type="ECO:0000256" key="1">
    <source>
        <dbReference type="SAM" id="MobiDB-lite"/>
    </source>
</evidence>
<keyword evidence="2" id="KW-0472">Membrane</keyword>
<accession>A0A167HBE4</accession>
<evidence type="ECO:0000313" key="4">
    <source>
        <dbReference type="Proteomes" id="UP000243498"/>
    </source>
</evidence>
<evidence type="ECO:0000256" key="2">
    <source>
        <dbReference type="SAM" id="Phobius"/>
    </source>
</evidence>
<keyword evidence="2" id="KW-0812">Transmembrane</keyword>
<keyword evidence="4" id="KW-1185">Reference proteome</keyword>
<feature type="transmembrane region" description="Helical" evidence="2">
    <location>
        <begin position="33"/>
        <end position="66"/>
    </location>
</feature>
<gene>
    <name evidence="3" type="ORF">NOR_02203</name>
</gene>
<evidence type="ECO:0000313" key="3">
    <source>
        <dbReference type="EMBL" id="OAA47713.1"/>
    </source>
</evidence>
<proteinExistence type="predicted"/>
<sequence length="149" mass="16116">MPPTLHARQSTPTTPVLIPTAYGDVDSSPSPGAVVGIVLGSVAGALLLLYLVYAALGCAPSVMVLLPATRDMSSVSSFRPRRRGSRAAEVEEVRVPPPPPPPPVVVAMDEPSLADDEVVVIEEHEPRRGTGSRRSRRRSRDRRRSRRYS</sequence>
<feature type="compositionally biased region" description="Basic residues" evidence="1">
    <location>
        <begin position="130"/>
        <end position="149"/>
    </location>
</feature>
<dbReference type="OMA" id="MSSHPLE"/>
<dbReference type="Proteomes" id="UP000243498">
    <property type="component" value="Unassembled WGS sequence"/>
</dbReference>
<keyword evidence="2" id="KW-1133">Transmembrane helix</keyword>
<feature type="compositionally biased region" description="Pro residues" evidence="1">
    <location>
        <begin position="95"/>
        <end position="104"/>
    </location>
</feature>
<reference evidence="3 4" key="1">
    <citation type="journal article" date="2016" name="Genome Biol. Evol.">
        <title>Divergent and convergent evolution of fungal pathogenicity.</title>
        <authorList>
            <person name="Shang Y."/>
            <person name="Xiao G."/>
            <person name="Zheng P."/>
            <person name="Cen K."/>
            <person name="Zhan S."/>
            <person name="Wang C."/>
        </authorList>
    </citation>
    <scope>NUCLEOTIDE SEQUENCE [LARGE SCALE GENOMIC DNA]</scope>
    <source>
        <strain evidence="3 4">RCEF 4871</strain>
    </source>
</reference>
<dbReference type="EMBL" id="AZHC01000005">
    <property type="protein sequence ID" value="OAA47713.1"/>
    <property type="molecule type" value="Genomic_DNA"/>
</dbReference>
<comment type="caution">
    <text evidence="3">The sequence shown here is derived from an EMBL/GenBank/DDBJ whole genome shotgun (WGS) entry which is preliminary data.</text>
</comment>
<protein>
    <submittedName>
        <fullName evidence="3">Uncharacterized protein</fullName>
    </submittedName>
</protein>
<organism evidence="3 4">
    <name type="scientific">Metarhizium rileyi (strain RCEF 4871)</name>
    <name type="common">Nomuraea rileyi</name>
    <dbReference type="NCBI Taxonomy" id="1649241"/>
    <lineage>
        <taxon>Eukaryota</taxon>
        <taxon>Fungi</taxon>
        <taxon>Dikarya</taxon>
        <taxon>Ascomycota</taxon>
        <taxon>Pezizomycotina</taxon>
        <taxon>Sordariomycetes</taxon>
        <taxon>Hypocreomycetidae</taxon>
        <taxon>Hypocreales</taxon>
        <taxon>Clavicipitaceae</taxon>
        <taxon>Metarhizium</taxon>
    </lineage>
</organism>
<dbReference type="AlphaFoldDB" id="A0A167HBE4"/>
<name>A0A167HBE4_METRR</name>